<dbReference type="AlphaFoldDB" id="A0A2Z4GHW4"/>
<reference evidence="1 2" key="1">
    <citation type="submission" date="2018-05" db="EMBL/GenBank/DDBJ databases">
        <title>Complete genome sequence of Arcticibacterium luteifluviistationis SM1504T, a cytophagaceae bacterium isolated from Arctic surface seawater.</title>
        <authorList>
            <person name="Li Y."/>
            <person name="Qin Q.-L."/>
        </authorList>
    </citation>
    <scope>NUCLEOTIDE SEQUENCE [LARGE SCALE GENOMIC DNA]</scope>
    <source>
        <strain evidence="1 2">SM1504</strain>
    </source>
</reference>
<dbReference type="OrthoDB" id="943389at2"/>
<organism evidence="1 2">
    <name type="scientific">Arcticibacterium luteifluviistationis</name>
    <dbReference type="NCBI Taxonomy" id="1784714"/>
    <lineage>
        <taxon>Bacteria</taxon>
        <taxon>Pseudomonadati</taxon>
        <taxon>Bacteroidota</taxon>
        <taxon>Cytophagia</taxon>
        <taxon>Cytophagales</taxon>
        <taxon>Leadbetterellaceae</taxon>
        <taxon>Arcticibacterium</taxon>
    </lineage>
</organism>
<dbReference type="Pfam" id="PF13578">
    <property type="entry name" value="Methyltransf_24"/>
    <property type="match status" value="1"/>
</dbReference>
<evidence type="ECO:0008006" key="3">
    <source>
        <dbReference type="Google" id="ProtNLM"/>
    </source>
</evidence>
<name>A0A2Z4GHW4_9BACT</name>
<protein>
    <recommendedName>
        <fullName evidence="3">Class I SAM-dependent methyltransferase</fullName>
    </recommendedName>
</protein>
<dbReference type="Gene3D" id="3.40.50.150">
    <property type="entry name" value="Vaccinia Virus protein VP39"/>
    <property type="match status" value="1"/>
</dbReference>
<dbReference type="RefSeq" id="WP_111373915.1">
    <property type="nucleotide sequence ID" value="NZ_CP029480.1"/>
</dbReference>
<dbReference type="KEGG" id="als:DJ013_21120"/>
<dbReference type="EMBL" id="CP029480">
    <property type="protein sequence ID" value="AWW00549.1"/>
    <property type="molecule type" value="Genomic_DNA"/>
</dbReference>
<gene>
    <name evidence="1" type="ORF">DJ013_21120</name>
</gene>
<proteinExistence type="predicted"/>
<evidence type="ECO:0000313" key="2">
    <source>
        <dbReference type="Proteomes" id="UP000249873"/>
    </source>
</evidence>
<accession>A0A2Z4GHW4</accession>
<evidence type="ECO:0000313" key="1">
    <source>
        <dbReference type="EMBL" id="AWW00549.1"/>
    </source>
</evidence>
<dbReference type="Proteomes" id="UP000249873">
    <property type="component" value="Chromosome"/>
</dbReference>
<sequence>MKFSEVEEKTKGLRWLSAAQGKILYDLVYENDIENVLELGFFHGVSAMYMAAALQEKGKAGMITTLDKTNAKELKPNIDDLSAELGLSSFIKPLYAHDCYTWELLRLLDLNPRPSFDLVFIDGAHLWKTDGFAFFLCDKLLAENGYLIMDDIGWSMAKNADPKSKEWTKKYSDEEQSTNQLQKVFDLLVKEHPSYGDFRVEDGWAFARKTGAGTPNTIKESVKVKTVLVTREMLKMTLNNQ</sequence>
<keyword evidence="2" id="KW-1185">Reference proteome</keyword>
<dbReference type="SUPFAM" id="SSF53335">
    <property type="entry name" value="S-adenosyl-L-methionine-dependent methyltransferases"/>
    <property type="match status" value="1"/>
</dbReference>
<dbReference type="InterPro" id="IPR029063">
    <property type="entry name" value="SAM-dependent_MTases_sf"/>
</dbReference>